<dbReference type="PANTHER" id="PTHR43580:SF9">
    <property type="entry name" value="GLYOXYLATE_SUCCINIC SEMIALDEHYDE REDUCTASE 1"/>
    <property type="match status" value="1"/>
</dbReference>
<feature type="domain" description="3-hydroxyisobutyrate dehydrogenase-like NAD-binding" evidence="5">
    <location>
        <begin position="164"/>
        <end position="282"/>
    </location>
</feature>
<dbReference type="Gene3D" id="3.40.50.720">
    <property type="entry name" value="NAD(P)-binding Rossmann-like Domain"/>
    <property type="match status" value="1"/>
</dbReference>
<proteinExistence type="predicted"/>
<dbReference type="InterPro" id="IPR051265">
    <property type="entry name" value="HIBADH-related_NP60_sf"/>
</dbReference>
<dbReference type="Pfam" id="PF03446">
    <property type="entry name" value="NAD_binding_2"/>
    <property type="match status" value="1"/>
</dbReference>
<dbReference type="STRING" id="108003.B1C78_12415"/>
<dbReference type="InterPro" id="IPR015815">
    <property type="entry name" value="HIBADH-related"/>
</dbReference>
<dbReference type="RefSeq" id="WP_077279475.1">
    <property type="nucleotide sequence ID" value="NZ_MVBK01000078.1"/>
</dbReference>
<evidence type="ECO:0000313" key="6">
    <source>
        <dbReference type="EMBL" id="OOG23072.1"/>
    </source>
</evidence>
<organism evidence="6 7">
    <name type="scientific">Thioalkalivibrio denitrificans</name>
    <dbReference type="NCBI Taxonomy" id="108003"/>
    <lineage>
        <taxon>Bacteria</taxon>
        <taxon>Pseudomonadati</taxon>
        <taxon>Pseudomonadota</taxon>
        <taxon>Gammaproteobacteria</taxon>
        <taxon>Chromatiales</taxon>
        <taxon>Ectothiorhodospiraceae</taxon>
        <taxon>Thioalkalivibrio</taxon>
    </lineage>
</organism>
<keyword evidence="7" id="KW-1185">Reference proteome</keyword>
<dbReference type="InterPro" id="IPR008927">
    <property type="entry name" value="6-PGluconate_DH-like_C_sf"/>
</dbReference>
<dbReference type="InterPro" id="IPR029154">
    <property type="entry name" value="HIBADH-like_NADP-bd"/>
</dbReference>
<evidence type="ECO:0000259" key="5">
    <source>
        <dbReference type="Pfam" id="PF14833"/>
    </source>
</evidence>
<sequence>MTQVGLLGTGLMGVPMGEALMRAGHALHVHNRTRERAQPLIDAGARWCDSPAAVLDASEVVVLMLSDRVAIEATLLSDEARAVIGGRTVMQMGTIAPNESRAVRDAVVSAGGAYLEAPVLGSIPEAKASKLLVMVGADQPTQFGQWREFFTAFGPNPVHVGAVGQAAALKLAFNQLIASLTTAFSLSLALIRREGVSVELFMEMLRESALYAPTFDKKLERMLKSDFSNPNFPVKHMLKDVNLVALAAREAGVDAGLLEPVRKNLERVMARGHGDEDYSALYLGIGAAEKSANGQD</sequence>
<dbReference type="Proteomes" id="UP000189462">
    <property type="component" value="Unassembled WGS sequence"/>
</dbReference>
<evidence type="ECO:0000256" key="2">
    <source>
        <dbReference type="ARBA" id="ARBA00023027"/>
    </source>
</evidence>
<accession>A0A1V3NDY2</accession>
<dbReference type="InterPro" id="IPR036291">
    <property type="entry name" value="NAD(P)-bd_dom_sf"/>
</dbReference>
<dbReference type="PIRSF" id="PIRSF000103">
    <property type="entry name" value="HIBADH"/>
    <property type="match status" value="1"/>
</dbReference>
<keyword evidence="1" id="KW-0560">Oxidoreductase</keyword>
<feature type="domain" description="6-phosphogluconate dehydrogenase NADP-binding" evidence="4">
    <location>
        <begin position="3"/>
        <end position="161"/>
    </location>
</feature>
<evidence type="ECO:0000256" key="1">
    <source>
        <dbReference type="ARBA" id="ARBA00023002"/>
    </source>
</evidence>
<evidence type="ECO:0000313" key="7">
    <source>
        <dbReference type="Proteomes" id="UP000189462"/>
    </source>
</evidence>
<dbReference type="SUPFAM" id="SSF48179">
    <property type="entry name" value="6-phosphogluconate dehydrogenase C-terminal domain-like"/>
    <property type="match status" value="1"/>
</dbReference>
<evidence type="ECO:0000259" key="4">
    <source>
        <dbReference type="Pfam" id="PF03446"/>
    </source>
</evidence>
<keyword evidence="2" id="KW-0520">NAD</keyword>
<dbReference type="GO" id="GO:0016491">
    <property type="term" value="F:oxidoreductase activity"/>
    <property type="evidence" value="ECO:0007669"/>
    <property type="project" value="UniProtKB-KW"/>
</dbReference>
<dbReference type="Gene3D" id="1.10.1040.10">
    <property type="entry name" value="N-(1-d-carboxylethyl)-l-norvaline Dehydrogenase, domain 2"/>
    <property type="match status" value="1"/>
</dbReference>
<dbReference type="InterPro" id="IPR013328">
    <property type="entry name" value="6PGD_dom2"/>
</dbReference>
<gene>
    <name evidence="6" type="ORF">B1C78_12415</name>
</gene>
<dbReference type="GO" id="GO:0050661">
    <property type="term" value="F:NADP binding"/>
    <property type="evidence" value="ECO:0007669"/>
    <property type="project" value="InterPro"/>
</dbReference>
<dbReference type="Pfam" id="PF14833">
    <property type="entry name" value="NAD_binding_11"/>
    <property type="match status" value="1"/>
</dbReference>
<dbReference type="GO" id="GO:0051287">
    <property type="term" value="F:NAD binding"/>
    <property type="evidence" value="ECO:0007669"/>
    <property type="project" value="InterPro"/>
</dbReference>
<reference evidence="6 7" key="1">
    <citation type="submission" date="2017-02" db="EMBL/GenBank/DDBJ databases">
        <title>Genomic diversity within the haloalkaliphilic genus Thioalkalivibrio.</title>
        <authorList>
            <person name="Ahn A.-C."/>
            <person name="Meier-Kolthoff J."/>
            <person name="Overmars L."/>
            <person name="Richter M."/>
            <person name="Woyke T."/>
            <person name="Sorokin D.Y."/>
            <person name="Muyzer G."/>
        </authorList>
    </citation>
    <scope>NUCLEOTIDE SEQUENCE [LARGE SCALE GENOMIC DNA]</scope>
    <source>
        <strain evidence="6 7">ALJD</strain>
    </source>
</reference>
<dbReference type="OrthoDB" id="9786703at2"/>
<dbReference type="AlphaFoldDB" id="A0A1V3NDY2"/>
<feature type="active site" evidence="3">
    <location>
        <position position="170"/>
    </location>
</feature>
<comment type="caution">
    <text evidence="6">The sequence shown here is derived from an EMBL/GenBank/DDBJ whole genome shotgun (WGS) entry which is preliminary data.</text>
</comment>
<name>A0A1V3NDY2_9GAMM</name>
<dbReference type="EMBL" id="MVBK01000078">
    <property type="protein sequence ID" value="OOG23072.1"/>
    <property type="molecule type" value="Genomic_DNA"/>
</dbReference>
<dbReference type="PANTHER" id="PTHR43580">
    <property type="entry name" value="OXIDOREDUCTASE GLYR1-RELATED"/>
    <property type="match status" value="1"/>
</dbReference>
<protein>
    <submittedName>
        <fullName evidence="6">Hydroxyacid dehydrogenase</fullName>
    </submittedName>
</protein>
<dbReference type="InterPro" id="IPR006115">
    <property type="entry name" value="6PGDH_NADP-bd"/>
</dbReference>
<dbReference type="SUPFAM" id="SSF51735">
    <property type="entry name" value="NAD(P)-binding Rossmann-fold domains"/>
    <property type="match status" value="1"/>
</dbReference>
<evidence type="ECO:0000256" key="3">
    <source>
        <dbReference type="PIRSR" id="PIRSR000103-1"/>
    </source>
</evidence>